<organism evidence="1 2">
    <name type="scientific">Anopheles dirus</name>
    <dbReference type="NCBI Taxonomy" id="7168"/>
    <lineage>
        <taxon>Eukaryota</taxon>
        <taxon>Metazoa</taxon>
        <taxon>Ecdysozoa</taxon>
        <taxon>Arthropoda</taxon>
        <taxon>Hexapoda</taxon>
        <taxon>Insecta</taxon>
        <taxon>Pterygota</taxon>
        <taxon>Neoptera</taxon>
        <taxon>Endopterygota</taxon>
        <taxon>Diptera</taxon>
        <taxon>Nematocera</taxon>
        <taxon>Culicoidea</taxon>
        <taxon>Culicidae</taxon>
        <taxon>Anophelinae</taxon>
        <taxon>Anopheles</taxon>
    </lineage>
</organism>
<proteinExistence type="predicted"/>
<reference evidence="1" key="2">
    <citation type="submission" date="2020-05" db="UniProtKB">
        <authorList>
            <consortium name="EnsemblMetazoa"/>
        </authorList>
    </citation>
    <scope>IDENTIFICATION</scope>
    <source>
        <strain evidence="1">WRAIR2</strain>
    </source>
</reference>
<accession>A0A182NYX3</accession>
<evidence type="ECO:0000313" key="1">
    <source>
        <dbReference type="EnsemblMetazoa" id="ADIR015012-PA"/>
    </source>
</evidence>
<sequence>LSCRKVVFVFFCPSVCRLTRRARCLFTTLIARSSNSGENQFQTRVSVVYTRPLRYLCKGALRTELSR</sequence>
<keyword evidence="2" id="KW-1185">Reference proteome</keyword>
<name>A0A182NYX3_9DIPT</name>
<protein>
    <submittedName>
        <fullName evidence="1">Uncharacterized protein</fullName>
    </submittedName>
</protein>
<dbReference type="Proteomes" id="UP000075884">
    <property type="component" value="Unassembled WGS sequence"/>
</dbReference>
<reference evidence="2" key="1">
    <citation type="submission" date="2013-03" db="EMBL/GenBank/DDBJ databases">
        <title>The Genome Sequence of Anopheles dirus WRAIR2.</title>
        <authorList>
            <consortium name="The Broad Institute Genomics Platform"/>
            <person name="Neafsey D.E."/>
            <person name="Walton C."/>
            <person name="Walker B."/>
            <person name="Young S.K."/>
            <person name="Zeng Q."/>
            <person name="Gargeya S."/>
            <person name="Fitzgerald M."/>
            <person name="Haas B."/>
            <person name="Abouelleil A."/>
            <person name="Allen A.W."/>
            <person name="Alvarado L."/>
            <person name="Arachchi H.M."/>
            <person name="Berlin A.M."/>
            <person name="Chapman S.B."/>
            <person name="Gainer-Dewar J."/>
            <person name="Goldberg J."/>
            <person name="Griggs A."/>
            <person name="Gujja S."/>
            <person name="Hansen M."/>
            <person name="Howarth C."/>
            <person name="Imamovic A."/>
            <person name="Ireland A."/>
            <person name="Larimer J."/>
            <person name="McCowan C."/>
            <person name="Murphy C."/>
            <person name="Pearson M."/>
            <person name="Poon T.W."/>
            <person name="Priest M."/>
            <person name="Roberts A."/>
            <person name="Saif S."/>
            <person name="Shea T."/>
            <person name="Sisk P."/>
            <person name="Sykes S."/>
            <person name="Wortman J."/>
            <person name="Nusbaum C."/>
            <person name="Birren B."/>
        </authorList>
    </citation>
    <scope>NUCLEOTIDE SEQUENCE [LARGE SCALE GENOMIC DNA]</scope>
    <source>
        <strain evidence="2">WRAIR2</strain>
    </source>
</reference>
<dbReference type="EnsemblMetazoa" id="ADIR015012-RA">
    <property type="protein sequence ID" value="ADIR015012-PA"/>
    <property type="gene ID" value="ADIR015012"/>
</dbReference>
<evidence type="ECO:0000313" key="2">
    <source>
        <dbReference type="Proteomes" id="UP000075884"/>
    </source>
</evidence>
<dbReference type="AlphaFoldDB" id="A0A182NYX3"/>
<dbReference type="VEuPathDB" id="VectorBase:ADIR015012"/>